<accession>A0A9Q1CC76</accession>
<proteinExistence type="predicted"/>
<evidence type="ECO:0000313" key="2">
    <source>
        <dbReference type="EMBL" id="KAJ8042009.1"/>
    </source>
</evidence>
<dbReference type="Proteomes" id="UP001152320">
    <property type="component" value="Chromosome 5"/>
</dbReference>
<reference evidence="2" key="1">
    <citation type="submission" date="2021-10" db="EMBL/GenBank/DDBJ databases">
        <title>Tropical sea cucumber genome reveals ecological adaptation and Cuvierian tubules defense mechanism.</title>
        <authorList>
            <person name="Chen T."/>
        </authorList>
    </citation>
    <scope>NUCLEOTIDE SEQUENCE</scope>
    <source>
        <strain evidence="2">Nanhai2018</strain>
        <tissue evidence="2">Muscle</tissue>
    </source>
</reference>
<protein>
    <submittedName>
        <fullName evidence="2">Uncharacterized protein</fullName>
    </submittedName>
</protein>
<keyword evidence="3" id="KW-1185">Reference proteome</keyword>
<feature type="signal peptide" evidence="1">
    <location>
        <begin position="1"/>
        <end position="23"/>
    </location>
</feature>
<sequence>MENRPFDLLLRSLAIALFIVCNHYDVCVTGLFGEVVEDITTDRLFEDMGQADVVEFRIEDGVVNFNVALEDRRGQDEFWLIDFQPFVYNGESAINLNTAYLSSNATGTCSNVEQSYGVSEGYFEDDFFQSRNSTGSKELFASYERGFYDGDGTRVDSVSNKYILFKLEVCCV</sequence>
<dbReference type="EMBL" id="JAIZAY010000005">
    <property type="protein sequence ID" value="KAJ8042009.1"/>
    <property type="molecule type" value="Genomic_DNA"/>
</dbReference>
<evidence type="ECO:0000313" key="3">
    <source>
        <dbReference type="Proteomes" id="UP001152320"/>
    </source>
</evidence>
<name>A0A9Q1CC76_HOLLE</name>
<keyword evidence="1" id="KW-0732">Signal</keyword>
<feature type="chain" id="PRO_5040239922" evidence="1">
    <location>
        <begin position="24"/>
        <end position="172"/>
    </location>
</feature>
<evidence type="ECO:0000256" key="1">
    <source>
        <dbReference type="SAM" id="SignalP"/>
    </source>
</evidence>
<gene>
    <name evidence="2" type="ORF">HOLleu_12970</name>
</gene>
<organism evidence="2 3">
    <name type="scientific">Holothuria leucospilota</name>
    <name type="common">Black long sea cucumber</name>
    <name type="synonym">Mertensiothuria leucospilota</name>
    <dbReference type="NCBI Taxonomy" id="206669"/>
    <lineage>
        <taxon>Eukaryota</taxon>
        <taxon>Metazoa</taxon>
        <taxon>Echinodermata</taxon>
        <taxon>Eleutherozoa</taxon>
        <taxon>Echinozoa</taxon>
        <taxon>Holothuroidea</taxon>
        <taxon>Aspidochirotacea</taxon>
        <taxon>Aspidochirotida</taxon>
        <taxon>Holothuriidae</taxon>
        <taxon>Holothuria</taxon>
    </lineage>
</organism>
<dbReference type="AlphaFoldDB" id="A0A9Q1CC76"/>
<comment type="caution">
    <text evidence="2">The sequence shown here is derived from an EMBL/GenBank/DDBJ whole genome shotgun (WGS) entry which is preliminary data.</text>
</comment>